<dbReference type="AlphaFoldDB" id="A0A8J2J971"/>
<protein>
    <submittedName>
        <fullName evidence="1">Uncharacterized protein</fullName>
    </submittedName>
</protein>
<organism evidence="1 2">
    <name type="scientific">Allacma fusca</name>
    <dbReference type="NCBI Taxonomy" id="39272"/>
    <lineage>
        <taxon>Eukaryota</taxon>
        <taxon>Metazoa</taxon>
        <taxon>Ecdysozoa</taxon>
        <taxon>Arthropoda</taxon>
        <taxon>Hexapoda</taxon>
        <taxon>Collembola</taxon>
        <taxon>Symphypleona</taxon>
        <taxon>Sminthuridae</taxon>
        <taxon>Allacma</taxon>
    </lineage>
</organism>
<gene>
    <name evidence="1" type="ORF">AFUS01_LOCUS5423</name>
</gene>
<evidence type="ECO:0000313" key="2">
    <source>
        <dbReference type="Proteomes" id="UP000708208"/>
    </source>
</evidence>
<dbReference type="EMBL" id="CAJVCH010034624">
    <property type="protein sequence ID" value="CAG7715494.1"/>
    <property type="molecule type" value="Genomic_DNA"/>
</dbReference>
<proteinExistence type="predicted"/>
<keyword evidence="2" id="KW-1185">Reference proteome</keyword>
<dbReference type="Proteomes" id="UP000708208">
    <property type="component" value="Unassembled WGS sequence"/>
</dbReference>
<feature type="non-terminal residue" evidence="1">
    <location>
        <position position="1"/>
    </location>
</feature>
<sequence>GTPVPLLQYDYAGSTISISAQLEEKSIKEKCFSDVQDLPILSS</sequence>
<name>A0A8J2J971_9HEXA</name>
<evidence type="ECO:0000313" key="1">
    <source>
        <dbReference type="EMBL" id="CAG7715494.1"/>
    </source>
</evidence>
<accession>A0A8J2J971</accession>
<comment type="caution">
    <text evidence="1">The sequence shown here is derived from an EMBL/GenBank/DDBJ whole genome shotgun (WGS) entry which is preliminary data.</text>
</comment>
<reference evidence="1" key="1">
    <citation type="submission" date="2021-06" db="EMBL/GenBank/DDBJ databases">
        <authorList>
            <person name="Hodson N. C."/>
            <person name="Mongue J. A."/>
            <person name="Jaron S. K."/>
        </authorList>
    </citation>
    <scope>NUCLEOTIDE SEQUENCE</scope>
</reference>